<protein>
    <submittedName>
        <fullName evidence="2">Sporulation protein YlmC with PRC-barrel domain</fullName>
    </submittedName>
</protein>
<organism evidence="2 3">
    <name type="scientific">Streptomyces candidus</name>
    <dbReference type="NCBI Taxonomy" id="67283"/>
    <lineage>
        <taxon>Bacteria</taxon>
        <taxon>Bacillati</taxon>
        <taxon>Actinomycetota</taxon>
        <taxon>Actinomycetes</taxon>
        <taxon>Kitasatosporales</taxon>
        <taxon>Streptomycetaceae</taxon>
        <taxon>Streptomyces</taxon>
    </lineage>
</organism>
<dbReference type="RefSeq" id="WP_229923393.1">
    <property type="nucleotide sequence ID" value="NZ_BNBN01000005.1"/>
</dbReference>
<keyword evidence="3" id="KW-1185">Reference proteome</keyword>
<feature type="domain" description="PRC-barrel" evidence="1">
    <location>
        <begin position="25"/>
        <end position="92"/>
    </location>
</feature>
<name>A0A7X0HGZ3_9ACTN</name>
<evidence type="ECO:0000313" key="2">
    <source>
        <dbReference type="EMBL" id="MBB6435983.1"/>
    </source>
</evidence>
<dbReference type="InterPro" id="IPR014747">
    <property type="entry name" value="Bac_photo_RC_H_C"/>
</dbReference>
<dbReference type="GO" id="GO:0019684">
    <property type="term" value="P:photosynthesis, light reaction"/>
    <property type="evidence" value="ECO:0007669"/>
    <property type="project" value="InterPro"/>
</dbReference>
<comment type="caution">
    <text evidence="2">The sequence shown here is derived from an EMBL/GenBank/DDBJ whole genome shotgun (WGS) entry which is preliminary data.</text>
</comment>
<proteinExistence type="predicted"/>
<dbReference type="Pfam" id="PF05239">
    <property type="entry name" value="PRC"/>
    <property type="match status" value="1"/>
</dbReference>
<dbReference type="InterPro" id="IPR027275">
    <property type="entry name" value="PRC-brl_dom"/>
</dbReference>
<dbReference type="GO" id="GO:0030077">
    <property type="term" value="C:plasma membrane light-harvesting complex"/>
    <property type="evidence" value="ECO:0007669"/>
    <property type="project" value="InterPro"/>
</dbReference>
<dbReference type="SUPFAM" id="SSF50346">
    <property type="entry name" value="PRC-barrel domain"/>
    <property type="match status" value="1"/>
</dbReference>
<evidence type="ECO:0000259" key="1">
    <source>
        <dbReference type="Pfam" id="PF05239"/>
    </source>
</evidence>
<dbReference type="PANTHER" id="PTHR36505:SF1">
    <property type="entry name" value="BLR1072 PROTEIN"/>
    <property type="match status" value="1"/>
</dbReference>
<gene>
    <name evidence="2" type="ORF">HNQ79_002446</name>
</gene>
<dbReference type="PANTHER" id="PTHR36505">
    <property type="entry name" value="BLR1072 PROTEIN"/>
    <property type="match status" value="1"/>
</dbReference>
<sequence length="142" mass="15944">MDNTRIPALIKLSDTDQTVAAQEEDIRGRTVIAADGEELGRVDDLLVDDTERKVRFLLVEHGGFLGIGQKKTFVPVDAVTRIAEDQVFIDRSQQQVSDAPAYDPDLVVEQEYTEGVYSHYGYMPFWGVGYTYPPYPLGRGMQ</sequence>
<dbReference type="AlphaFoldDB" id="A0A7X0HGZ3"/>
<dbReference type="Gene3D" id="3.90.50.10">
    <property type="entry name" value="Photosynthetic Reaction Center, subunit H, domain 2"/>
    <property type="match status" value="1"/>
</dbReference>
<dbReference type="Proteomes" id="UP000540423">
    <property type="component" value="Unassembled WGS sequence"/>
</dbReference>
<reference evidence="2 3" key="1">
    <citation type="submission" date="2020-08" db="EMBL/GenBank/DDBJ databases">
        <title>Genomic Encyclopedia of Type Strains, Phase IV (KMG-IV): sequencing the most valuable type-strain genomes for metagenomic binning, comparative biology and taxonomic classification.</title>
        <authorList>
            <person name="Goeker M."/>
        </authorList>
    </citation>
    <scope>NUCLEOTIDE SEQUENCE [LARGE SCALE GENOMIC DNA]</scope>
    <source>
        <strain evidence="2 3">DSM 40141</strain>
    </source>
</reference>
<dbReference type="InterPro" id="IPR011033">
    <property type="entry name" value="PRC_barrel-like_sf"/>
</dbReference>
<accession>A0A7X0HGZ3</accession>
<evidence type="ECO:0000313" key="3">
    <source>
        <dbReference type="Proteomes" id="UP000540423"/>
    </source>
</evidence>
<dbReference type="EMBL" id="JACHEM010000005">
    <property type="protein sequence ID" value="MBB6435983.1"/>
    <property type="molecule type" value="Genomic_DNA"/>
</dbReference>